<sequence length="144" mass="15743">MDEVAPLPRLPNPLVVVLSSHKRLQILDQRLLELDIHGAIQRLQARVMIEFAAPPAHLYISTCGGNARTGKPEMRGVLSSIKLALKSTGCSGLTAREERLPKLSLSTITHQDLLIKSVAEQCGLKAVHEDTFESLGCDELDLVQ</sequence>
<evidence type="ECO:0000313" key="2">
    <source>
        <dbReference type="Proteomes" id="UP000001514"/>
    </source>
</evidence>
<organism evidence="2">
    <name type="scientific">Selaginella moellendorffii</name>
    <name type="common">Spikemoss</name>
    <dbReference type="NCBI Taxonomy" id="88036"/>
    <lineage>
        <taxon>Eukaryota</taxon>
        <taxon>Viridiplantae</taxon>
        <taxon>Streptophyta</taxon>
        <taxon>Embryophyta</taxon>
        <taxon>Tracheophyta</taxon>
        <taxon>Lycopodiopsida</taxon>
        <taxon>Selaginellales</taxon>
        <taxon>Selaginellaceae</taxon>
        <taxon>Selaginella</taxon>
    </lineage>
</organism>
<protein>
    <submittedName>
        <fullName evidence="1">Uncharacterized protein</fullName>
    </submittedName>
</protein>
<evidence type="ECO:0000313" key="1">
    <source>
        <dbReference type="EMBL" id="EFJ25491.1"/>
    </source>
</evidence>
<dbReference type="InParanoid" id="D8RQP7"/>
<dbReference type="Proteomes" id="UP000001514">
    <property type="component" value="Unassembled WGS sequence"/>
</dbReference>
<dbReference type="AlphaFoldDB" id="D8RQP7"/>
<dbReference type="Gramene" id="EFJ25491">
    <property type="protein sequence ID" value="EFJ25491"/>
    <property type="gene ID" value="SELMODRAFT_413571"/>
</dbReference>
<accession>D8RQP7</accession>
<reference evidence="1 2" key="1">
    <citation type="journal article" date="2011" name="Science">
        <title>The Selaginella genome identifies genetic changes associated with the evolution of vascular plants.</title>
        <authorList>
            <person name="Banks J.A."/>
            <person name="Nishiyama T."/>
            <person name="Hasebe M."/>
            <person name="Bowman J.L."/>
            <person name="Gribskov M."/>
            <person name="dePamphilis C."/>
            <person name="Albert V.A."/>
            <person name="Aono N."/>
            <person name="Aoyama T."/>
            <person name="Ambrose B.A."/>
            <person name="Ashton N.W."/>
            <person name="Axtell M.J."/>
            <person name="Barker E."/>
            <person name="Barker M.S."/>
            <person name="Bennetzen J.L."/>
            <person name="Bonawitz N.D."/>
            <person name="Chapple C."/>
            <person name="Cheng C."/>
            <person name="Correa L.G."/>
            <person name="Dacre M."/>
            <person name="DeBarry J."/>
            <person name="Dreyer I."/>
            <person name="Elias M."/>
            <person name="Engstrom E.M."/>
            <person name="Estelle M."/>
            <person name="Feng L."/>
            <person name="Finet C."/>
            <person name="Floyd S.K."/>
            <person name="Frommer W.B."/>
            <person name="Fujita T."/>
            <person name="Gramzow L."/>
            <person name="Gutensohn M."/>
            <person name="Harholt J."/>
            <person name="Hattori M."/>
            <person name="Heyl A."/>
            <person name="Hirai T."/>
            <person name="Hiwatashi Y."/>
            <person name="Ishikawa M."/>
            <person name="Iwata M."/>
            <person name="Karol K.G."/>
            <person name="Koehler B."/>
            <person name="Kolukisaoglu U."/>
            <person name="Kubo M."/>
            <person name="Kurata T."/>
            <person name="Lalonde S."/>
            <person name="Li K."/>
            <person name="Li Y."/>
            <person name="Litt A."/>
            <person name="Lyons E."/>
            <person name="Manning G."/>
            <person name="Maruyama T."/>
            <person name="Michael T.P."/>
            <person name="Mikami K."/>
            <person name="Miyazaki S."/>
            <person name="Morinaga S."/>
            <person name="Murata T."/>
            <person name="Mueller-Roeber B."/>
            <person name="Nelson D.R."/>
            <person name="Obara M."/>
            <person name="Oguri Y."/>
            <person name="Olmstead R.G."/>
            <person name="Onodera N."/>
            <person name="Petersen B.L."/>
            <person name="Pils B."/>
            <person name="Prigge M."/>
            <person name="Rensing S.A."/>
            <person name="Riano-Pachon D.M."/>
            <person name="Roberts A.W."/>
            <person name="Sato Y."/>
            <person name="Scheller H.V."/>
            <person name="Schulz B."/>
            <person name="Schulz C."/>
            <person name="Shakirov E.V."/>
            <person name="Shibagaki N."/>
            <person name="Shinohara N."/>
            <person name="Shippen D.E."/>
            <person name="Soerensen I."/>
            <person name="Sotooka R."/>
            <person name="Sugimoto N."/>
            <person name="Sugita M."/>
            <person name="Sumikawa N."/>
            <person name="Tanurdzic M."/>
            <person name="Theissen G."/>
            <person name="Ulvskov P."/>
            <person name="Wakazuki S."/>
            <person name="Weng J.K."/>
            <person name="Willats W.W."/>
            <person name="Wipf D."/>
            <person name="Wolf P.G."/>
            <person name="Yang L."/>
            <person name="Zimmer A.D."/>
            <person name="Zhu Q."/>
            <person name="Mitros T."/>
            <person name="Hellsten U."/>
            <person name="Loque D."/>
            <person name="Otillar R."/>
            <person name="Salamov A."/>
            <person name="Schmutz J."/>
            <person name="Shapiro H."/>
            <person name="Lindquist E."/>
            <person name="Lucas S."/>
            <person name="Rokhsar D."/>
            <person name="Grigoriev I.V."/>
        </authorList>
    </citation>
    <scope>NUCLEOTIDE SEQUENCE [LARGE SCALE GENOMIC DNA]</scope>
</reference>
<dbReference type="EMBL" id="GL377586">
    <property type="protein sequence ID" value="EFJ25491.1"/>
    <property type="molecule type" value="Genomic_DNA"/>
</dbReference>
<keyword evidence="2" id="KW-1185">Reference proteome</keyword>
<name>D8RQP7_SELML</name>
<dbReference type="HOGENOM" id="CLU_1799791_0_0_1"/>
<dbReference type="KEGG" id="smo:SELMODRAFT_413571"/>
<gene>
    <name evidence="1" type="ORF">SELMODRAFT_413571</name>
</gene>
<proteinExistence type="predicted"/>